<reference evidence="6" key="1">
    <citation type="journal article" date="2013" name="Genetics">
        <title>The draft genome and transcriptome of Panagrellus redivivus are shaped by the harsh demands of a free-living lifestyle.</title>
        <authorList>
            <person name="Srinivasan J."/>
            <person name="Dillman A.R."/>
            <person name="Macchietto M.G."/>
            <person name="Heikkinen L."/>
            <person name="Lakso M."/>
            <person name="Fracchia K.M."/>
            <person name="Antoshechkin I."/>
            <person name="Mortazavi A."/>
            <person name="Wong G."/>
            <person name="Sternberg P.W."/>
        </authorList>
    </citation>
    <scope>NUCLEOTIDE SEQUENCE [LARGE SCALE GENOMIC DNA]</scope>
    <source>
        <strain evidence="6">MT8872</strain>
    </source>
</reference>
<dbReference type="GO" id="GO:0043139">
    <property type="term" value="F:5'-3' DNA helicase activity"/>
    <property type="evidence" value="ECO:0007669"/>
    <property type="project" value="TreeGrafter"/>
</dbReference>
<dbReference type="Pfam" id="PF13087">
    <property type="entry name" value="AAA_12"/>
    <property type="match status" value="1"/>
</dbReference>
<dbReference type="SMART" id="SM00487">
    <property type="entry name" value="DEXDc"/>
    <property type="match status" value="1"/>
</dbReference>
<dbReference type="InterPro" id="IPR014001">
    <property type="entry name" value="Helicase_ATP-bd"/>
</dbReference>
<dbReference type="WBParaSite" id="Pan_g13334.t1">
    <property type="protein sequence ID" value="Pan_g13334.t1"/>
    <property type="gene ID" value="Pan_g13334"/>
</dbReference>
<evidence type="ECO:0000256" key="1">
    <source>
        <dbReference type="ARBA" id="ARBA00022741"/>
    </source>
</evidence>
<keyword evidence="1" id="KW-0547">Nucleotide-binding</keyword>
<organism evidence="6 7">
    <name type="scientific">Panagrellus redivivus</name>
    <name type="common">Microworm</name>
    <dbReference type="NCBI Taxonomy" id="6233"/>
    <lineage>
        <taxon>Eukaryota</taxon>
        <taxon>Metazoa</taxon>
        <taxon>Ecdysozoa</taxon>
        <taxon>Nematoda</taxon>
        <taxon>Chromadorea</taxon>
        <taxon>Rhabditida</taxon>
        <taxon>Tylenchina</taxon>
        <taxon>Panagrolaimomorpha</taxon>
        <taxon>Panagrolaimoidea</taxon>
        <taxon>Panagrolaimidae</taxon>
        <taxon>Panagrellus</taxon>
    </lineage>
</organism>
<keyword evidence="2" id="KW-0378">Hydrolase</keyword>
<sequence length="636" mass="72726">MSESKKPANPIREADRLKIINSAPKPIAEVALRLLERIENHRRNEIGNAIKYPASINAKIIDEVINFTDEDTVTIRSETELDSSDFNKGVYIYLHDSRDYFVQKNYLLCSVTHLQPYEFIARIIKQRSKPNWLDYLKHLKTSRVTVRFGVHHAPINVFDGSVDAVKHVLSEPDLFEKLVYSEPTTLKLTNMPDFLGYKHIELPQSIYDNVPTFFPEQKSAINALTRQTSDTFVLAGAPGTGKTFVLVEAALRLILAGARVLFISTYYKSADAVSREFVKRGLTDRNLLFRALGSNRDASDLSADCMKFSETIKMPPITNGFTIDNCSIVITTFCLLFKTCLINNAQPFTHVFIDDAQHVCEISIWDALHQFGHKNVRFVLCGNPYSDYLDSIMELEMVPTPLFRIASDSSYNTNPNLMITLTENHRSHKAIVDILARLCYEDNLKTADTDKHNALCNWEYLPNPDFPVLFHNVDGKVKKGINQAEADVVIKYLTSLRHIVSDDDIRLSCDTEQKALIRTHFKPEVDRMSNLFEASYPRVYLVSRVHNKNWRVSDDEDGYALNASGEEDEDKSSGNISENEIPKVKPFFDFNPNTLNFILSRTRELVIVVGHAETWERKPAWKQFIDYCRENNSYIE</sequence>
<dbReference type="PANTHER" id="PTHR43788">
    <property type="entry name" value="DNA2/NAM7 HELICASE FAMILY MEMBER"/>
    <property type="match status" value="1"/>
</dbReference>
<protein>
    <submittedName>
        <fullName evidence="7">RNA helicase</fullName>
    </submittedName>
</protein>
<dbReference type="Proteomes" id="UP000492821">
    <property type="component" value="Unassembled WGS sequence"/>
</dbReference>
<evidence type="ECO:0000313" key="7">
    <source>
        <dbReference type="WBParaSite" id="Pan_g13334.t1"/>
    </source>
</evidence>
<evidence type="ECO:0000256" key="2">
    <source>
        <dbReference type="ARBA" id="ARBA00022801"/>
    </source>
</evidence>
<dbReference type="Gene3D" id="3.40.50.300">
    <property type="entry name" value="P-loop containing nucleotide triphosphate hydrolases"/>
    <property type="match status" value="2"/>
</dbReference>
<dbReference type="InterPro" id="IPR027417">
    <property type="entry name" value="P-loop_NTPase"/>
</dbReference>
<keyword evidence="3" id="KW-0347">Helicase</keyword>
<dbReference type="SUPFAM" id="SSF52540">
    <property type="entry name" value="P-loop containing nucleoside triphosphate hydrolases"/>
    <property type="match status" value="1"/>
</dbReference>
<feature type="domain" description="Helicase ATP-binding" evidence="5">
    <location>
        <begin position="209"/>
        <end position="420"/>
    </location>
</feature>
<dbReference type="GO" id="GO:0016787">
    <property type="term" value="F:hydrolase activity"/>
    <property type="evidence" value="ECO:0007669"/>
    <property type="project" value="UniProtKB-KW"/>
</dbReference>
<evidence type="ECO:0000256" key="4">
    <source>
        <dbReference type="ARBA" id="ARBA00022840"/>
    </source>
</evidence>
<dbReference type="InterPro" id="IPR050534">
    <property type="entry name" value="Coronavir_polyprotein_1ab"/>
</dbReference>
<reference evidence="7" key="2">
    <citation type="submission" date="2020-10" db="UniProtKB">
        <authorList>
            <consortium name="WormBaseParasite"/>
        </authorList>
    </citation>
    <scope>IDENTIFICATION</scope>
</reference>
<proteinExistence type="predicted"/>
<dbReference type="InterPro" id="IPR041679">
    <property type="entry name" value="DNA2/NAM7-like_C"/>
</dbReference>
<evidence type="ECO:0000313" key="6">
    <source>
        <dbReference type="Proteomes" id="UP000492821"/>
    </source>
</evidence>
<name>A0A7E4UVG4_PANRE</name>
<keyword evidence="6" id="KW-1185">Reference proteome</keyword>
<evidence type="ECO:0000259" key="5">
    <source>
        <dbReference type="SMART" id="SM00487"/>
    </source>
</evidence>
<evidence type="ECO:0000256" key="3">
    <source>
        <dbReference type="ARBA" id="ARBA00022806"/>
    </source>
</evidence>
<dbReference type="PANTHER" id="PTHR43788:SF16">
    <property type="entry name" value="HELICASE WITH ZINC FINGER 2"/>
    <property type="match status" value="1"/>
</dbReference>
<keyword evidence="4" id="KW-0067">ATP-binding</keyword>
<accession>A0A7E4UVG4</accession>
<dbReference type="GO" id="GO:0005524">
    <property type="term" value="F:ATP binding"/>
    <property type="evidence" value="ECO:0007669"/>
    <property type="project" value="UniProtKB-KW"/>
</dbReference>
<dbReference type="AlphaFoldDB" id="A0A7E4UVG4"/>